<sequence length="153" mass="17224">MAPGEIYGRCTPIPELWSLPGAGISRGISQAVLPAPPSTMRFCSVDDDDGNDDDDDDDDGRARSGRLGRRVYSVIIETVEIDGELDRRVVRSCIDVFETRVLVGSSDEYVRIHTLARRSKEQEEEEAKKKTKKTKKEEKVEVEEEEEDARPRA</sequence>
<feature type="region of interest" description="Disordered" evidence="1">
    <location>
        <begin position="117"/>
        <end position="153"/>
    </location>
</feature>
<protein>
    <submittedName>
        <fullName evidence="2">Uncharacterized protein</fullName>
    </submittedName>
</protein>
<proteinExistence type="predicted"/>
<feature type="compositionally biased region" description="Acidic residues" evidence="1">
    <location>
        <begin position="140"/>
        <end position="153"/>
    </location>
</feature>
<gene>
    <name evidence="2" type="ORF">K0M31_014622</name>
</gene>
<evidence type="ECO:0000256" key="1">
    <source>
        <dbReference type="SAM" id="MobiDB-lite"/>
    </source>
</evidence>
<feature type="region of interest" description="Disordered" evidence="1">
    <location>
        <begin position="42"/>
        <end position="64"/>
    </location>
</feature>
<accession>A0AA40FGY6</accession>
<evidence type="ECO:0000313" key="3">
    <source>
        <dbReference type="Proteomes" id="UP001177670"/>
    </source>
</evidence>
<reference evidence="2" key="1">
    <citation type="submission" date="2021-10" db="EMBL/GenBank/DDBJ databases">
        <title>Melipona bicolor Genome sequencing and assembly.</title>
        <authorList>
            <person name="Araujo N.S."/>
            <person name="Arias M.C."/>
        </authorList>
    </citation>
    <scope>NUCLEOTIDE SEQUENCE</scope>
    <source>
        <strain evidence="2">USP_2M_L1-L4_2017</strain>
        <tissue evidence="2">Whole body</tissue>
    </source>
</reference>
<feature type="compositionally biased region" description="Acidic residues" evidence="1">
    <location>
        <begin position="45"/>
        <end position="59"/>
    </location>
</feature>
<keyword evidence="3" id="KW-1185">Reference proteome</keyword>
<dbReference type="EMBL" id="JAHYIQ010000040">
    <property type="protein sequence ID" value="KAK1118851.1"/>
    <property type="molecule type" value="Genomic_DNA"/>
</dbReference>
<name>A0AA40FGY6_9HYME</name>
<comment type="caution">
    <text evidence="2">The sequence shown here is derived from an EMBL/GenBank/DDBJ whole genome shotgun (WGS) entry which is preliminary data.</text>
</comment>
<organism evidence="2 3">
    <name type="scientific">Melipona bicolor</name>
    <dbReference type="NCBI Taxonomy" id="60889"/>
    <lineage>
        <taxon>Eukaryota</taxon>
        <taxon>Metazoa</taxon>
        <taxon>Ecdysozoa</taxon>
        <taxon>Arthropoda</taxon>
        <taxon>Hexapoda</taxon>
        <taxon>Insecta</taxon>
        <taxon>Pterygota</taxon>
        <taxon>Neoptera</taxon>
        <taxon>Endopterygota</taxon>
        <taxon>Hymenoptera</taxon>
        <taxon>Apocrita</taxon>
        <taxon>Aculeata</taxon>
        <taxon>Apoidea</taxon>
        <taxon>Anthophila</taxon>
        <taxon>Apidae</taxon>
        <taxon>Melipona</taxon>
    </lineage>
</organism>
<dbReference type="AlphaFoldDB" id="A0AA40FGY6"/>
<dbReference type="Proteomes" id="UP001177670">
    <property type="component" value="Unassembled WGS sequence"/>
</dbReference>
<evidence type="ECO:0000313" key="2">
    <source>
        <dbReference type="EMBL" id="KAK1118851.1"/>
    </source>
</evidence>